<sequence>MKSGAIHIARAPEILHVSLPCSGPTGVHHLLPGDCKSVSCNTIRILNPTLSPNLLGLRRNLSMTIRRHKGARLLTSHCASV</sequence>
<evidence type="ECO:0000313" key="1">
    <source>
        <dbReference type="EMBL" id="KAG8590815.1"/>
    </source>
</evidence>
<reference evidence="1" key="1">
    <citation type="thesis" date="2020" institute="ProQuest LLC" country="789 East Eisenhower Parkway, Ann Arbor, MI, USA">
        <title>Comparative Genomics and Chromosome Evolution.</title>
        <authorList>
            <person name="Mudd A.B."/>
        </authorList>
    </citation>
    <scope>NUCLEOTIDE SEQUENCE</scope>
    <source>
        <strain evidence="1">237g6f4</strain>
        <tissue evidence="1">Blood</tissue>
    </source>
</reference>
<protein>
    <submittedName>
        <fullName evidence="1">Uncharacterized protein</fullName>
    </submittedName>
</protein>
<keyword evidence="2" id="KW-1185">Reference proteome</keyword>
<dbReference type="Proteomes" id="UP000824782">
    <property type="component" value="Unassembled WGS sequence"/>
</dbReference>
<gene>
    <name evidence="1" type="ORF">GDO81_006918</name>
</gene>
<comment type="caution">
    <text evidence="1">The sequence shown here is derived from an EMBL/GenBank/DDBJ whole genome shotgun (WGS) entry which is preliminary data.</text>
</comment>
<dbReference type="EMBL" id="WNYA01000002">
    <property type="protein sequence ID" value="KAG8590815.1"/>
    <property type="molecule type" value="Genomic_DNA"/>
</dbReference>
<organism evidence="1 2">
    <name type="scientific">Engystomops pustulosus</name>
    <name type="common">Tungara frog</name>
    <name type="synonym">Physalaemus pustulosus</name>
    <dbReference type="NCBI Taxonomy" id="76066"/>
    <lineage>
        <taxon>Eukaryota</taxon>
        <taxon>Metazoa</taxon>
        <taxon>Chordata</taxon>
        <taxon>Craniata</taxon>
        <taxon>Vertebrata</taxon>
        <taxon>Euteleostomi</taxon>
        <taxon>Amphibia</taxon>
        <taxon>Batrachia</taxon>
        <taxon>Anura</taxon>
        <taxon>Neobatrachia</taxon>
        <taxon>Hyloidea</taxon>
        <taxon>Leptodactylidae</taxon>
        <taxon>Leiuperinae</taxon>
        <taxon>Engystomops</taxon>
    </lineage>
</organism>
<evidence type="ECO:0000313" key="2">
    <source>
        <dbReference type="Proteomes" id="UP000824782"/>
    </source>
</evidence>
<dbReference type="AlphaFoldDB" id="A0AAV7D066"/>
<name>A0AAV7D066_ENGPU</name>
<accession>A0AAV7D066</accession>
<proteinExistence type="predicted"/>